<name>A0A899G298_9ASCO</name>
<evidence type="ECO:0000256" key="3">
    <source>
        <dbReference type="ARBA" id="ARBA00022771"/>
    </source>
</evidence>
<evidence type="ECO:0000256" key="4">
    <source>
        <dbReference type="ARBA" id="ARBA00022833"/>
    </source>
</evidence>
<comment type="subcellular location">
    <subcellularLocation>
        <location evidence="1">Nucleus</location>
    </subcellularLocation>
</comment>
<dbReference type="Proteomes" id="UP000663699">
    <property type="component" value="Chromosome 11"/>
</dbReference>
<dbReference type="AlphaFoldDB" id="A0A899G298"/>
<dbReference type="GO" id="GO:0000398">
    <property type="term" value="P:mRNA splicing, via spliceosome"/>
    <property type="evidence" value="ECO:0007669"/>
    <property type="project" value="InterPro"/>
</dbReference>
<feature type="compositionally biased region" description="Basic and acidic residues" evidence="6">
    <location>
        <begin position="31"/>
        <end position="63"/>
    </location>
</feature>
<dbReference type="GO" id="GO:0071011">
    <property type="term" value="C:precatalytic spliceosome"/>
    <property type="evidence" value="ECO:0007669"/>
    <property type="project" value="TreeGrafter"/>
</dbReference>
<dbReference type="OrthoDB" id="191651at2759"/>
<protein>
    <recommendedName>
        <fullName evidence="7">Matrin-type domain-containing protein</fullName>
    </recommendedName>
</protein>
<sequence length="202" mass="23183">MTDVWRSVGNYWCKYCKTFVRNDSFTKRKHEASDRHQGSLKRFLRDLDKKKEKEEKEKKAVQRELDRISGVTGLGTRSIDAPPAKKIAKIPAKKTKSTSHSPAIVLPTSIRETAGIVGSWEIVHVEEKKEDLKEAIDTLPSDSLSATSTSTVRLREDYEDLRSFKIKEKTLPLETDEKADQEDTDDLFKKRKFGTSKNLRKK</sequence>
<keyword evidence="5" id="KW-0539">Nucleus</keyword>
<evidence type="ECO:0000256" key="1">
    <source>
        <dbReference type="ARBA" id="ARBA00004123"/>
    </source>
</evidence>
<feature type="region of interest" description="Disordered" evidence="6">
    <location>
        <begin position="28"/>
        <end position="63"/>
    </location>
</feature>
<evidence type="ECO:0000256" key="2">
    <source>
        <dbReference type="ARBA" id="ARBA00022723"/>
    </source>
</evidence>
<reference evidence="8" key="1">
    <citation type="submission" date="2020-06" db="EMBL/GenBank/DDBJ databases">
        <title>Genomes of multiple members of Pneumocystis genus reveal paths to human pathogen Pneumocystis jirovecii.</title>
        <authorList>
            <person name="Cisse O.H."/>
            <person name="Ma L."/>
            <person name="Dekker J."/>
            <person name="Khil P."/>
            <person name="Jo J."/>
            <person name="Brenchley J."/>
            <person name="Blair R."/>
            <person name="Pahar B."/>
            <person name="Chabe M."/>
            <person name="Van Rompay K.A."/>
            <person name="Keesler R."/>
            <person name="Sukura A."/>
            <person name="Hirsch V."/>
            <person name="Kutty G."/>
            <person name="Liu Y."/>
            <person name="Peng L."/>
            <person name="Chen J."/>
            <person name="Song J."/>
            <person name="Weissenbacher-Lang C."/>
            <person name="Xu J."/>
            <person name="Upham N.S."/>
            <person name="Stajich J.E."/>
            <person name="Cuomo C.A."/>
            <person name="Cushion M.T."/>
            <person name="Kovacs J.A."/>
        </authorList>
    </citation>
    <scope>NUCLEOTIDE SEQUENCE</scope>
    <source>
        <strain evidence="8">2A</strain>
    </source>
</reference>
<evidence type="ECO:0000256" key="5">
    <source>
        <dbReference type="ARBA" id="ARBA00023242"/>
    </source>
</evidence>
<evidence type="ECO:0000256" key="6">
    <source>
        <dbReference type="SAM" id="MobiDB-lite"/>
    </source>
</evidence>
<keyword evidence="9" id="KW-1185">Reference proteome</keyword>
<dbReference type="InterPro" id="IPR040023">
    <property type="entry name" value="WBP4"/>
</dbReference>
<dbReference type="PROSITE" id="PS50171">
    <property type="entry name" value="ZF_MATRIN"/>
    <property type="match status" value="1"/>
</dbReference>
<dbReference type="Pfam" id="PF06220">
    <property type="entry name" value="zf-U1"/>
    <property type="match status" value="1"/>
</dbReference>
<dbReference type="InterPro" id="IPR036236">
    <property type="entry name" value="Znf_C2H2_sf"/>
</dbReference>
<dbReference type="InterPro" id="IPR013085">
    <property type="entry name" value="U1-CZ_Znf_C2H2"/>
</dbReference>
<keyword evidence="2" id="KW-0479">Metal-binding</keyword>
<dbReference type="PANTHER" id="PTHR13173:SF10">
    <property type="entry name" value="WW DOMAIN-BINDING PROTEIN 4"/>
    <property type="match status" value="1"/>
</dbReference>
<evidence type="ECO:0000313" key="8">
    <source>
        <dbReference type="EMBL" id="QSL66302.1"/>
    </source>
</evidence>
<dbReference type="EMBL" id="CP054542">
    <property type="protein sequence ID" value="QSL66302.1"/>
    <property type="molecule type" value="Genomic_DNA"/>
</dbReference>
<dbReference type="PANTHER" id="PTHR13173">
    <property type="entry name" value="WW DOMAIN BINDING PROTEIN 4"/>
    <property type="match status" value="1"/>
</dbReference>
<dbReference type="SUPFAM" id="SSF57667">
    <property type="entry name" value="beta-beta-alpha zinc fingers"/>
    <property type="match status" value="1"/>
</dbReference>
<gene>
    <name evidence="8" type="ORF">MERGE_000680</name>
</gene>
<dbReference type="Gene3D" id="3.30.160.60">
    <property type="entry name" value="Classic Zinc Finger"/>
    <property type="match status" value="1"/>
</dbReference>
<keyword evidence="3" id="KW-0863">Zinc-finger</keyword>
<keyword evidence="4" id="KW-0862">Zinc</keyword>
<dbReference type="InterPro" id="IPR000690">
    <property type="entry name" value="Matrin/U1-C_Znf_C2H2"/>
</dbReference>
<accession>A0A899G298</accession>
<dbReference type="InterPro" id="IPR003604">
    <property type="entry name" value="Matrin/U1-like-C_Znf_C2H2"/>
</dbReference>
<evidence type="ECO:0000259" key="7">
    <source>
        <dbReference type="PROSITE" id="PS50171"/>
    </source>
</evidence>
<dbReference type="SMART" id="SM00451">
    <property type="entry name" value="ZnF_U1"/>
    <property type="match status" value="1"/>
</dbReference>
<dbReference type="GO" id="GO:0003723">
    <property type="term" value="F:RNA binding"/>
    <property type="evidence" value="ECO:0007669"/>
    <property type="project" value="TreeGrafter"/>
</dbReference>
<feature type="domain" description="Matrin-type" evidence="7">
    <location>
        <begin position="11"/>
        <end position="42"/>
    </location>
</feature>
<evidence type="ECO:0000313" key="9">
    <source>
        <dbReference type="Proteomes" id="UP000663699"/>
    </source>
</evidence>
<organism evidence="8 9">
    <name type="scientific">Pneumocystis wakefieldiae</name>
    <dbReference type="NCBI Taxonomy" id="38082"/>
    <lineage>
        <taxon>Eukaryota</taxon>
        <taxon>Fungi</taxon>
        <taxon>Dikarya</taxon>
        <taxon>Ascomycota</taxon>
        <taxon>Taphrinomycotina</taxon>
        <taxon>Pneumocystomycetes</taxon>
        <taxon>Pneumocystaceae</taxon>
        <taxon>Pneumocystis</taxon>
    </lineage>
</organism>
<dbReference type="GO" id="GO:0008270">
    <property type="term" value="F:zinc ion binding"/>
    <property type="evidence" value="ECO:0007669"/>
    <property type="project" value="UniProtKB-KW"/>
</dbReference>
<proteinExistence type="predicted"/>